<reference evidence="2 3" key="1">
    <citation type="submission" date="2015-09" db="EMBL/GenBank/DDBJ databases">
        <authorList>
            <consortium name="Swine Surveillance"/>
        </authorList>
    </citation>
    <scope>NUCLEOTIDE SEQUENCE [LARGE SCALE GENOMIC DNA]</scope>
    <source>
        <strain evidence="2 3">CECT 4292</strain>
    </source>
</reference>
<dbReference type="GeneID" id="55491837"/>
<keyword evidence="1" id="KW-1133">Transmembrane helix</keyword>
<feature type="transmembrane region" description="Helical" evidence="1">
    <location>
        <begin position="38"/>
        <end position="59"/>
    </location>
</feature>
<keyword evidence="1" id="KW-0472">Membrane</keyword>
<dbReference type="RefSeq" id="WP_058276178.1">
    <property type="nucleotide sequence ID" value="NZ_CYPU01000011.1"/>
</dbReference>
<gene>
    <name evidence="2" type="ORF">RUA4292_00526</name>
</gene>
<feature type="transmembrane region" description="Helical" evidence="1">
    <location>
        <begin position="7"/>
        <end position="26"/>
    </location>
</feature>
<dbReference type="OrthoDB" id="5195601at2"/>
<protein>
    <recommendedName>
        <fullName evidence="4">Transmembrane protein</fullName>
    </recommendedName>
</protein>
<dbReference type="EMBL" id="CYPU01000011">
    <property type="protein sequence ID" value="CUH46361.1"/>
    <property type="molecule type" value="Genomic_DNA"/>
</dbReference>
<keyword evidence="1" id="KW-0812">Transmembrane</keyword>
<feature type="transmembrane region" description="Helical" evidence="1">
    <location>
        <begin position="80"/>
        <end position="100"/>
    </location>
</feature>
<accession>A0A0P1EBN8</accession>
<evidence type="ECO:0000313" key="2">
    <source>
        <dbReference type="EMBL" id="CUH46361.1"/>
    </source>
</evidence>
<proteinExistence type="predicted"/>
<name>A0A0P1EBN8_9RHOB</name>
<dbReference type="STRING" id="81569.RUM4293_01175"/>
<evidence type="ECO:0000256" key="1">
    <source>
        <dbReference type="SAM" id="Phobius"/>
    </source>
</evidence>
<evidence type="ECO:0008006" key="4">
    <source>
        <dbReference type="Google" id="ProtNLM"/>
    </source>
</evidence>
<evidence type="ECO:0000313" key="3">
    <source>
        <dbReference type="Proteomes" id="UP000050783"/>
    </source>
</evidence>
<dbReference type="Proteomes" id="UP000050783">
    <property type="component" value="Unassembled WGS sequence"/>
</dbReference>
<sequence>MIKSIHPIAGIIGFLTIFMFWTSTLYCELFATHATVAAVKSMIVSGLFILVPAMVIVGASGMSLGRRRKDTPALAKKKRMPIIAMIGLLILVPAAIFLNAKASTGSFDNSFYAVQVVELLAGATNLTLMGLSIRDGRAMTARRRRAGK</sequence>
<organism evidence="2 3">
    <name type="scientific">Ruegeria atlantica</name>
    <dbReference type="NCBI Taxonomy" id="81569"/>
    <lineage>
        <taxon>Bacteria</taxon>
        <taxon>Pseudomonadati</taxon>
        <taxon>Pseudomonadota</taxon>
        <taxon>Alphaproteobacteria</taxon>
        <taxon>Rhodobacterales</taxon>
        <taxon>Roseobacteraceae</taxon>
        <taxon>Ruegeria</taxon>
    </lineage>
</organism>
<feature type="transmembrane region" description="Helical" evidence="1">
    <location>
        <begin position="112"/>
        <end position="133"/>
    </location>
</feature>
<dbReference type="AlphaFoldDB" id="A0A0P1EBN8"/>